<proteinExistence type="predicted"/>
<dbReference type="Gene3D" id="3.30.420.240">
    <property type="match status" value="1"/>
</dbReference>
<feature type="compositionally biased region" description="Basic residues" evidence="1">
    <location>
        <begin position="1"/>
        <end position="11"/>
    </location>
</feature>
<evidence type="ECO:0000313" key="4">
    <source>
        <dbReference type="Proteomes" id="UP000254400"/>
    </source>
</evidence>
<dbReference type="AlphaFoldDB" id="A0A378XZB5"/>
<name>A0A378XZB5_PAEPO</name>
<dbReference type="InterPro" id="IPR027417">
    <property type="entry name" value="P-loop_NTPase"/>
</dbReference>
<keyword evidence="2" id="KW-0472">Membrane</keyword>
<gene>
    <name evidence="3" type="ORF">NCTC10343_03217</name>
</gene>
<protein>
    <submittedName>
        <fullName evidence="3">Mu-like prophage FluMu protein gp28</fullName>
    </submittedName>
</protein>
<evidence type="ECO:0000313" key="3">
    <source>
        <dbReference type="EMBL" id="SUA70346.1"/>
    </source>
</evidence>
<evidence type="ECO:0000256" key="2">
    <source>
        <dbReference type="SAM" id="Phobius"/>
    </source>
</evidence>
<reference evidence="3 4" key="1">
    <citation type="submission" date="2018-06" db="EMBL/GenBank/DDBJ databases">
        <authorList>
            <consortium name="Pathogen Informatics"/>
            <person name="Doyle S."/>
        </authorList>
    </citation>
    <scope>NUCLEOTIDE SEQUENCE [LARGE SCALE GENOMIC DNA]</scope>
    <source>
        <strain evidence="3 4">NCTC10343</strain>
    </source>
</reference>
<sequence>MAFKNYSKKSRNKNDGNSDNFENSISYDPIKRESIDYENWETYIAYYRHHIDEFAVNVLGLKLYPFQRLILRAMARYQYSMLICCRGIGKSWLSAVFFICAAILYPGIKLGIASGKGQQARNVIIQKIKGELAKHEDIAREINFPIKTGSDDCVVNFKNGSEIRAIVLGNGQSGDSARSWRFHYLLCDEARIIPDDIIETILIPMTKTKRPIAITHSEYEKGKVIFISSAYLKTSSLYKRFMHHYKKMVSGDPNYFVCTLPYQVGVDAGIFDEDDILSELEKPTMNKEKFDYEYRGVFVGSSGESYYPYELTQEVRTLEKCELEQPKKSKSEYIIVHDVATSTALDADQAVTTVIKLKPKVNGTFTKEVVYMKANKGLTLQKQRDFLRYLVHIRFPNTIKLVIDSRGNGENLPHLFYETWEYVDEKNGQRFEFPPLIKDDDQDAFTLKNSNPLIRAVTATNQYNNIMYPYMKSCFEDGTLRLLVPSEQMDILFKTDAMTAEEFAVYIETDLLLQELSNIKQMESNAKNIIYERIVNTTKRDRVTSLGYGLHFIYEMEMDNKLRANQNDEFNYLDYLYISQ</sequence>
<dbReference type="RefSeq" id="WP_019687741.1">
    <property type="nucleotide sequence ID" value="NZ_CP036496.1"/>
</dbReference>
<organism evidence="3 4">
    <name type="scientific">Paenibacillus polymyxa</name>
    <name type="common">Bacillus polymyxa</name>
    <dbReference type="NCBI Taxonomy" id="1406"/>
    <lineage>
        <taxon>Bacteria</taxon>
        <taxon>Bacillati</taxon>
        <taxon>Bacillota</taxon>
        <taxon>Bacilli</taxon>
        <taxon>Bacillales</taxon>
        <taxon>Paenibacillaceae</taxon>
        <taxon>Paenibacillus</taxon>
    </lineage>
</organism>
<dbReference type="GeneID" id="93346570"/>
<accession>A0A378XZB5</accession>
<dbReference type="Proteomes" id="UP000254400">
    <property type="component" value="Unassembled WGS sequence"/>
</dbReference>
<dbReference type="EMBL" id="UGSC01000001">
    <property type="protein sequence ID" value="SUA70346.1"/>
    <property type="molecule type" value="Genomic_DNA"/>
</dbReference>
<keyword evidence="2" id="KW-0812">Transmembrane</keyword>
<feature type="transmembrane region" description="Helical" evidence="2">
    <location>
        <begin position="91"/>
        <end position="108"/>
    </location>
</feature>
<evidence type="ECO:0000256" key="1">
    <source>
        <dbReference type="SAM" id="MobiDB-lite"/>
    </source>
</evidence>
<feature type="region of interest" description="Disordered" evidence="1">
    <location>
        <begin position="1"/>
        <end position="20"/>
    </location>
</feature>
<dbReference type="Gene3D" id="3.40.50.300">
    <property type="entry name" value="P-loop containing nucleotide triphosphate hydrolases"/>
    <property type="match status" value="1"/>
</dbReference>
<keyword evidence="2" id="KW-1133">Transmembrane helix</keyword>
<dbReference type="Pfam" id="PF03237">
    <property type="entry name" value="Terminase_6N"/>
    <property type="match status" value="1"/>
</dbReference>